<dbReference type="AlphaFoldDB" id="A0A8H5AQN2"/>
<feature type="region of interest" description="Disordered" evidence="3">
    <location>
        <begin position="17"/>
        <end position="39"/>
    </location>
</feature>
<dbReference type="Gene3D" id="3.40.50.150">
    <property type="entry name" value="Vaccinia Virus protein VP39"/>
    <property type="match status" value="1"/>
</dbReference>
<comment type="caution">
    <text evidence="4">The sequence shown here is derived from an EMBL/GenBank/DDBJ whole genome shotgun (WGS) entry which is preliminary data.</text>
</comment>
<dbReference type="PANTHER" id="PTHR13393">
    <property type="entry name" value="SAM-DEPENDENT METHYLTRANSFERASE"/>
    <property type="match status" value="1"/>
</dbReference>
<keyword evidence="1" id="KW-0489">Methyltransferase</keyword>
<evidence type="ECO:0008006" key="6">
    <source>
        <dbReference type="Google" id="ProtNLM"/>
    </source>
</evidence>
<dbReference type="GO" id="GO:0008168">
    <property type="term" value="F:methyltransferase activity"/>
    <property type="evidence" value="ECO:0007669"/>
    <property type="project" value="UniProtKB-KW"/>
</dbReference>
<dbReference type="SUPFAM" id="SSF53335">
    <property type="entry name" value="S-adenosyl-L-methionine-dependent methyltransferases"/>
    <property type="match status" value="1"/>
</dbReference>
<organism evidence="4 5">
    <name type="scientific">Psilocybe cf. subviscida</name>
    <dbReference type="NCBI Taxonomy" id="2480587"/>
    <lineage>
        <taxon>Eukaryota</taxon>
        <taxon>Fungi</taxon>
        <taxon>Dikarya</taxon>
        <taxon>Basidiomycota</taxon>
        <taxon>Agaricomycotina</taxon>
        <taxon>Agaricomycetes</taxon>
        <taxon>Agaricomycetidae</taxon>
        <taxon>Agaricales</taxon>
        <taxon>Agaricineae</taxon>
        <taxon>Strophariaceae</taxon>
        <taxon>Psilocybe</taxon>
    </lineage>
</organism>
<reference evidence="4 5" key="1">
    <citation type="journal article" date="2020" name="ISME J.">
        <title>Uncovering the hidden diversity of litter-decomposition mechanisms in mushroom-forming fungi.</title>
        <authorList>
            <person name="Floudas D."/>
            <person name="Bentzer J."/>
            <person name="Ahren D."/>
            <person name="Johansson T."/>
            <person name="Persson P."/>
            <person name="Tunlid A."/>
        </authorList>
    </citation>
    <scope>NUCLEOTIDE SEQUENCE [LARGE SCALE GENOMIC DNA]</scope>
    <source>
        <strain evidence="4 5">CBS 101986</strain>
    </source>
</reference>
<feature type="region of interest" description="Disordered" evidence="3">
    <location>
        <begin position="410"/>
        <end position="456"/>
    </location>
</feature>
<sequence>MPDVGPVASGDTLAVTNVTSTPFKPPPILSSSTQDMHQRNPYRNGIDFAELSESYDALKPHLISESNSRRKTIDFKDLVAQRRLTEAIMQRDFGVKLYIPPDRLCPPVPNRVNYILWIQDIMRAHHDVLSNQTTPIRGIDIGTGATAIYAFLACKMDSSWSMVATELDDFSYQAARRNIQDNNMQSRIDLRKASSEGQILFPFESGGNTYHFTLCNPPFYSSSAEVDALAQEKALPPNAVCTGAPVEMIYEPKTNAKNGEALEGGGEAGFVGRMVEESVAFGTRCRWYTSMLGKLSSVLSVVGTLRKHDITNYVVTEFVQGQTRRWAVGWSFTDTRLPDSLARISPFIGPAHALYSVLPPRNTLSTPLSLPISRSLDMLRDPGSQKDEFESRIVHALQEALDGIDDARVAPISTTSGSDSSVLPSSPHPADAPSASAPLLAPPPAPPGQEPAHTFVSLLPPSHTTVALFFVEAMRNTWSRAARRKAKGKPALVVRTESSPTKPIHPLPATATGIGPQDGTGPSLSCSVRVVRAQLDNTASEVVPIGTNQGARKSTYELQLEFQWVFGKDRALFEAFASHVGRKVTAALSASSRTT</sequence>
<feature type="compositionally biased region" description="Low complexity" evidence="3">
    <location>
        <begin position="411"/>
        <end position="439"/>
    </location>
</feature>
<name>A0A8H5AQN2_9AGAR</name>
<evidence type="ECO:0000256" key="1">
    <source>
        <dbReference type="ARBA" id="ARBA00022603"/>
    </source>
</evidence>
<evidence type="ECO:0000313" key="5">
    <source>
        <dbReference type="Proteomes" id="UP000567179"/>
    </source>
</evidence>
<protein>
    <recommendedName>
        <fullName evidence="6">U6 small nuclear RNA (adenine-(43)-N(6))-methyltransferase</fullName>
    </recommendedName>
</protein>
<evidence type="ECO:0000256" key="3">
    <source>
        <dbReference type="SAM" id="MobiDB-lite"/>
    </source>
</evidence>
<dbReference type="GO" id="GO:0070475">
    <property type="term" value="P:rRNA base methylation"/>
    <property type="evidence" value="ECO:0007669"/>
    <property type="project" value="TreeGrafter"/>
</dbReference>
<dbReference type="GO" id="GO:0005634">
    <property type="term" value="C:nucleus"/>
    <property type="evidence" value="ECO:0007669"/>
    <property type="project" value="TreeGrafter"/>
</dbReference>
<dbReference type="InterPro" id="IPR029063">
    <property type="entry name" value="SAM-dependent_MTases_sf"/>
</dbReference>
<dbReference type="Proteomes" id="UP000567179">
    <property type="component" value="Unassembled WGS sequence"/>
</dbReference>
<evidence type="ECO:0000313" key="4">
    <source>
        <dbReference type="EMBL" id="KAF5309216.1"/>
    </source>
</evidence>
<dbReference type="InterPro" id="IPR010286">
    <property type="entry name" value="METTL16/RlmF"/>
</dbReference>
<accession>A0A8H5AQN2</accession>
<gene>
    <name evidence="4" type="ORF">D9619_012798</name>
</gene>
<keyword evidence="5" id="KW-1185">Reference proteome</keyword>
<dbReference type="OrthoDB" id="514248at2759"/>
<evidence type="ECO:0000256" key="2">
    <source>
        <dbReference type="ARBA" id="ARBA00022679"/>
    </source>
</evidence>
<feature type="compositionally biased region" description="Pro residues" evidence="3">
    <location>
        <begin position="440"/>
        <end position="449"/>
    </location>
</feature>
<dbReference type="PANTHER" id="PTHR13393:SF0">
    <property type="entry name" value="RNA N6-ADENOSINE-METHYLTRANSFERASE METTL16"/>
    <property type="match status" value="1"/>
</dbReference>
<dbReference type="EMBL" id="JAACJJ010000060">
    <property type="protein sequence ID" value="KAF5309216.1"/>
    <property type="molecule type" value="Genomic_DNA"/>
</dbReference>
<dbReference type="Pfam" id="PF05971">
    <property type="entry name" value="Methyltransf_10"/>
    <property type="match status" value="1"/>
</dbReference>
<dbReference type="CDD" id="cd02440">
    <property type="entry name" value="AdoMet_MTases"/>
    <property type="match status" value="1"/>
</dbReference>
<feature type="region of interest" description="Disordered" evidence="3">
    <location>
        <begin position="489"/>
        <end position="521"/>
    </location>
</feature>
<proteinExistence type="predicted"/>
<keyword evidence="2" id="KW-0808">Transferase</keyword>